<protein>
    <recommendedName>
        <fullName evidence="2">N-acetyltransferase domain-containing protein</fullName>
    </recommendedName>
</protein>
<dbReference type="AlphaFoldDB" id="A0A814ZIN9"/>
<dbReference type="InterPro" id="IPR000182">
    <property type="entry name" value="GNAT_dom"/>
</dbReference>
<proteinExistence type="predicted"/>
<dbReference type="SUPFAM" id="SSF55729">
    <property type="entry name" value="Acyl-CoA N-acyltransferases (Nat)"/>
    <property type="match status" value="1"/>
</dbReference>
<dbReference type="GO" id="GO:0008080">
    <property type="term" value="F:N-acetyltransferase activity"/>
    <property type="evidence" value="ECO:0007669"/>
    <property type="project" value="InterPro"/>
</dbReference>
<gene>
    <name evidence="3" type="ORF">SEV965_LOCUS23358</name>
</gene>
<dbReference type="Proteomes" id="UP000663889">
    <property type="component" value="Unassembled WGS sequence"/>
</dbReference>
<dbReference type="EMBL" id="CAJNOU010001715">
    <property type="protein sequence ID" value="CAF1243655.1"/>
    <property type="molecule type" value="Genomic_DNA"/>
</dbReference>
<dbReference type="PROSITE" id="PS51186">
    <property type="entry name" value="GNAT"/>
    <property type="match status" value="1"/>
</dbReference>
<comment type="caution">
    <text evidence="3">The sequence shown here is derived from an EMBL/GenBank/DDBJ whole genome shotgun (WGS) entry which is preliminary data.</text>
</comment>
<accession>A0A814ZIN9</accession>
<dbReference type="InterPro" id="IPR050769">
    <property type="entry name" value="NAT_camello-type"/>
</dbReference>
<evidence type="ECO:0000313" key="3">
    <source>
        <dbReference type="EMBL" id="CAF1243655.1"/>
    </source>
</evidence>
<dbReference type="CDD" id="cd04301">
    <property type="entry name" value="NAT_SF"/>
    <property type="match status" value="1"/>
</dbReference>
<evidence type="ECO:0000259" key="2">
    <source>
        <dbReference type="PROSITE" id="PS51186"/>
    </source>
</evidence>
<feature type="domain" description="N-acetyltransferase" evidence="2">
    <location>
        <begin position="9"/>
        <end position="191"/>
    </location>
</feature>
<dbReference type="PANTHER" id="PTHR13947">
    <property type="entry name" value="GNAT FAMILY N-ACETYLTRANSFERASE"/>
    <property type="match status" value="1"/>
</dbReference>
<dbReference type="PANTHER" id="PTHR13947:SF37">
    <property type="entry name" value="LD18367P"/>
    <property type="match status" value="1"/>
</dbReference>
<evidence type="ECO:0000256" key="1">
    <source>
        <dbReference type="ARBA" id="ARBA00022679"/>
    </source>
</evidence>
<keyword evidence="1" id="KW-0808">Transferase</keyword>
<evidence type="ECO:0000313" key="4">
    <source>
        <dbReference type="Proteomes" id="UP000663889"/>
    </source>
</evidence>
<dbReference type="Pfam" id="PF00583">
    <property type="entry name" value="Acetyltransf_1"/>
    <property type="match status" value="1"/>
</dbReference>
<sequence length="227" mass="26357">MNTSVTPSIIIRSYQPSDLSACQALMLDGHKEYDNGMAYYMDVFQTDMADIEKNYLQVPNAHWWVAVSTDDNRIVGQVAVQPLRLGSPIYYETLPLEERDHICELRRMSVVPDVQRHGIGFRLLATLLDFARQHGYRQVHLTTLASMSKACAFYQKHGFVQGEIHRVSNDESNLEKPTQHKEHVWKSLSNRFIFKPGDIIPEEDQQRMKLPPTQSKYEYLQHFFLTL</sequence>
<reference evidence="3" key="1">
    <citation type="submission" date="2021-02" db="EMBL/GenBank/DDBJ databases">
        <authorList>
            <person name="Nowell W R."/>
        </authorList>
    </citation>
    <scope>NUCLEOTIDE SEQUENCE</scope>
</reference>
<name>A0A814ZIN9_9BILA</name>
<dbReference type="InterPro" id="IPR016181">
    <property type="entry name" value="Acyl_CoA_acyltransferase"/>
</dbReference>
<organism evidence="3 4">
    <name type="scientific">Rotaria sordida</name>
    <dbReference type="NCBI Taxonomy" id="392033"/>
    <lineage>
        <taxon>Eukaryota</taxon>
        <taxon>Metazoa</taxon>
        <taxon>Spiralia</taxon>
        <taxon>Gnathifera</taxon>
        <taxon>Rotifera</taxon>
        <taxon>Eurotatoria</taxon>
        <taxon>Bdelloidea</taxon>
        <taxon>Philodinida</taxon>
        <taxon>Philodinidae</taxon>
        <taxon>Rotaria</taxon>
    </lineage>
</organism>
<dbReference type="Gene3D" id="3.40.630.30">
    <property type="match status" value="1"/>
</dbReference>